<organism evidence="2 3">
    <name type="scientific">Paramecium octaurelia</name>
    <dbReference type="NCBI Taxonomy" id="43137"/>
    <lineage>
        <taxon>Eukaryota</taxon>
        <taxon>Sar</taxon>
        <taxon>Alveolata</taxon>
        <taxon>Ciliophora</taxon>
        <taxon>Intramacronucleata</taxon>
        <taxon>Oligohymenophorea</taxon>
        <taxon>Peniculida</taxon>
        <taxon>Parameciidae</taxon>
        <taxon>Paramecium</taxon>
    </lineage>
</organism>
<proteinExistence type="predicted"/>
<reference evidence="2" key="1">
    <citation type="submission" date="2021-01" db="EMBL/GenBank/DDBJ databases">
        <authorList>
            <consortium name="Genoscope - CEA"/>
            <person name="William W."/>
        </authorList>
    </citation>
    <scope>NUCLEOTIDE SEQUENCE</scope>
</reference>
<evidence type="ECO:0000313" key="3">
    <source>
        <dbReference type="Proteomes" id="UP000683925"/>
    </source>
</evidence>
<protein>
    <submittedName>
        <fullName evidence="2">Uncharacterized protein</fullName>
    </submittedName>
</protein>
<dbReference type="OMA" id="CQVFIFL"/>
<keyword evidence="3" id="KW-1185">Reference proteome</keyword>
<comment type="caution">
    <text evidence="2">The sequence shown here is derived from an EMBL/GenBank/DDBJ whole genome shotgun (WGS) entry which is preliminary data.</text>
</comment>
<name>A0A8S1WE39_PAROT</name>
<evidence type="ECO:0000256" key="1">
    <source>
        <dbReference type="SAM" id="Coils"/>
    </source>
</evidence>
<dbReference type="OrthoDB" id="308462at2759"/>
<sequence>MCKCGLDNCKCFEHHHCLLFIFFLNDSNIQKVSQILPNIFKLHMKKKPIFSMNTLKNYKVFQVHGKEFQQFIDIELLYQSINLEGKLCQVFIFLDKQNFEEGFSKSHFITQKSSLQITTLIIFDKNQYSLSQMKSFNVLFQSIIVLSQGLNIYEQILKISDSFASKLSKLLELPTFQVPHDQNSVVRFQQSIINFNLKVQERKLTSLEQIEKLISYLEMSRLNLFYVSQTDKEYSQVIKMKFEIQVLKILSEFTEVILNNIEELMKNNLQLMVQCKNCYSFGYLSQNIEPIYINTQSNSQCECPSSFQILDEKQNLISQCNYKDMELSMQLLRKKFSILYLLPKIQQIPQIQNMQSQEETKLKLDEYLKKVKENLVVIQTRRKTNETVKLQIVAQKLTLSFERDKLIKEIKQIEQQIQQYEQQSKKILFDQNTYNEKIKALENNILILANPKIK</sequence>
<accession>A0A8S1WE39</accession>
<dbReference type="AlphaFoldDB" id="A0A8S1WE39"/>
<dbReference type="Proteomes" id="UP000683925">
    <property type="component" value="Unassembled WGS sequence"/>
</dbReference>
<evidence type="ECO:0000313" key="2">
    <source>
        <dbReference type="EMBL" id="CAD8187291.1"/>
    </source>
</evidence>
<gene>
    <name evidence="2" type="ORF">POCTA_138.1.T0900014</name>
</gene>
<dbReference type="EMBL" id="CAJJDP010000089">
    <property type="protein sequence ID" value="CAD8187291.1"/>
    <property type="molecule type" value="Genomic_DNA"/>
</dbReference>
<feature type="coiled-coil region" evidence="1">
    <location>
        <begin position="403"/>
        <end position="430"/>
    </location>
</feature>
<keyword evidence="1" id="KW-0175">Coiled coil</keyword>